<dbReference type="Pfam" id="PF00155">
    <property type="entry name" value="Aminotran_1_2"/>
    <property type="match status" value="1"/>
</dbReference>
<evidence type="ECO:0000313" key="7">
    <source>
        <dbReference type="EMBL" id="BCS96971.1"/>
    </source>
</evidence>
<proteinExistence type="inferred from homology"/>
<dbReference type="PRINTS" id="PR00035">
    <property type="entry name" value="HTHGNTR"/>
</dbReference>
<dbReference type="InterPro" id="IPR004839">
    <property type="entry name" value="Aminotransferase_I/II_large"/>
</dbReference>
<comment type="similarity">
    <text evidence="1">In the C-terminal section; belongs to the class-I pyridoxal-phosphate-dependent aminotransferase family.</text>
</comment>
<evidence type="ECO:0000256" key="2">
    <source>
        <dbReference type="ARBA" id="ARBA00022898"/>
    </source>
</evidence>
<dbReference type="RefSeq" id="WP_236888406.1">
    <property type="nucleotide sequence ID" value="NZ_AP024488.1"/>
</dbReference>
<keyword evidence="5" id="KW-0804">Transcription</keyword>
<evidence type="ECO:0000256" key="4">
    <source>
        <dbReference type="ARBA" id="ARBA00023125"/>
    </source>
</evidence>
<accession>A0ABM7PIT0</accession>
<dbReference type="Pfam" id="PF00392">
    <property type="entry name" value="GntR"/>
    <property type="match status" value="1"/>
</dbReference>
<dbReference type="PROSITE" id="PS50949">
    <property type="entry name" value="HTH_GNTR"/>
    <property type="match status" value="1"/>
</dbReference>
<keyword evidence="8" id="KW-1185">Reference proteome</keyword>
<dbReference type="InterPro" id="IPR015421">
    <property type="entry name" value="PyrdxlP-dep_Trfase_major"/>
</dbReference>
<keyword evidence="4" id="KW-0238">DNA-binding</keyword>
<organism evidence="7 8">
    <name type="scientific">Desulfoluna limicola</name>
    <dbReference type="NCBI Taxonomy" id="2810562"/>
    <lineage>
        <taxon>Bacteria</taxon>
        <taxon>Pseudomonadati</taxon>
        <taxon>Thermodesulfobacteriota</taxon>
        <taxon>Desulfobacteria</taxon>
        <taxon>Desulfobacterales</taxon>
        <taxon>Desulfolunaceae</taxon>
        <taxon>Desulfoluna</taxon>
    </lineage>
</organism>
<dbReference type="InterPro" id="IPR015424">
    <property type="entry name" value="PyrdxlP-dep_Trfase"/>
</dbReference>
<dbReference type="Proteomes" id="UP001320148">
    <property type="component" value="Chromosome"/>
</dbReference>
<dbReference type="SMART" id="SM00345">
    <property type="entry name" value="HTH_GNTR"/>
    <property type="match status" value="1"/>
</dbReference>
<dbReference type="PANTHER" id="PTHR46577:SF1">
    <property type="entry name" value="HTH-TYPE TRANSCRIPTIONAL REGULATORY PROTEIN GABR"/>
    <property type="match status" value="1"/>
</dbReference>
<dbReference type="CDD" id="cd07377">
    <property type="entry name" value="WHTH_GntR"/>
    <property type="match status" value="1"/>
</dbReference>
<sequence>MLWLTLDKNSGVPMIRQVYGQIRQRILDGELPEGTRLPSSRELSGRLGVSRNVILEAYDLLYAEGFTESKTGSGTYIAPGTQYPTVKPSPIPETQPVSMGHACPDGVINFKSGTPDLRLFPARTWLSMLKRVYDRPPEEVLVYGHPEGRMELREAICRHVVERRGVCCHPEQIVITAGTTQAIGIVCSLLLQKRREVVLEDPITLDIQQIVEQHGGVIHPVAVDNSGMITEGLPETLSPAFVFITPSHQFPLGATLPIQRRIDLLHYAKGKETFIVEDDYDSEFRFDGPPISSLHGLCPDRVAYIGTFSKTLCPSIRTGYLVLPPELITPARTLKWQSDLHNETASQLALAQFIDGGHYQRHLAKMKKLYRKRRDTTVKALTEAFGSQVRILGSATGLHLSARFEGVTFTDELLARIETEGARFYPASIHSIRPNQHRDTLIIGYGNIETGDIIQGIKLLKKVMGTR</sequence>
<dbReference type="InterPro" id="IPR051446">
    <property type="entry name" value="HTH_trans_reg/aminotransferase"/>
</dbReference>
<keyword evidence="2" id="KW-0663">Pyridoxal phosphate</keyword>
<evidence type="ECO:0000259" key="6">
    <source>
        <dbReference type="PROSITE" id="PS50949"/>
    </source>
</evidence>
<dbReference type="InterPro" id="IPR000524">
    <property type="entry name" value="Tscrpt_reg_HTH_GntR"/>
</dbReference>
<evidence type="ECO:0000256" key="5">
    <source>
        <dbReference type="ARBA" id="ARBA00023163"/>
    </source>
</evidence>
<dbReference type="Gene3D" id="3.40.640.10">
    <property type="entry name" value="Type I PLP-dependent aspartate aminotransferase-like (Major domain)"/>
    <property type="match status" value="1"/>
</dbReference>
<name>A0ABM7PIT0_9BACT</name>
<dbReference type="InterPro" id="IPR036390">
    <property type="entry name" value="WH_DNA-bd_sf"/>
</dbReference>
<protein>
    <submittedName>
        <fullName evidence="7">GntR family transcriptional regulator</fullName>
    </submittedName>
</protein>
<reference evidence="7 8" key="1">
    <citation type="submission" date="2021-02" db="EMBL/GenBank/DDBJ databases">
        <title>Complete genome of Desulfoluna sp. strain ASN36.</title>
        <authorList>
            <person name="Takahashi A."/>
            <person name="Kojima H."/>
            <person name="Fukui M."/>
        </authorList>
    </citation>
    <scope>NUCLEOTIDE SEQUENCE [LARGE SCALE GENOMIC DNA]</scope>
    <source>
        <strain evidence="7 8">ASN36</strain>
    </source>
</reference>
<dbReference type="EMBL" id="AP024488">
    <property type="protein sequence ID" value="BCS96971.1"/>
    <property type="molecule type" value="Genomic_DNA"/>
</dbReference>
<dbReference type="InterPro" id="IPR036388">
    <property type="entry name" value="WH-like_DNA-bd_sf"/>
</dbReference>
<dbReference type="CDD" id="cd00609">
    <property type="entry name" value="AAT_like"/>
    <property type="match status" value="1"/>
</dbReference>
<dbReference type="SUPFAM" id="SSF46785">
    <property type="entry name" value="Winged helix' DNA-binding domain"/>
    <property type="match status" value="1"/>
</dbReference>
<keyword evidence="3" id="KW-0805">Transcription regulation</keyword>
<dbReference type="PANTHER" id="PTHR46577">
    <property type="entry name" value="HTH-TYPE TRANSCRIPTIONAL REGULATORY PROTEIN GABR"/>
    <property type="match status" value="1"/>
</dbReference>
<evidence type="ECO:0000256" key="3">
    <source>
        <dbReference type="ARBA" id="ARBA00023015"/>
    </source>
</evidence>
<dbReference type="Gene3D" id="1.10.10.10">
    <property type="entry name" value="Winged helix-like DNA-binding domain superfamily/Winged helix DNA-binding domain"/>
    <property type="match status" value="1"/>
</dbReference>
<feature type="domain" description="HTH gntR-type" evidence="6">
    <location>
        <begin position="12"/>
        <end position="80"/>
    </location>
</feature>
<evidence type="ECO:0000256" key="1">
    <source>
        <dbReference type="ARBA" id="ARBA00005384"/>
    </source>
</evidence>
<dbReference type="SUPFAM" id="SSF53383">
    <property type="entry name" value="PLP-dependent transferases"/>
    <property type="match status" value="1"/>
</dbReference>
<evidence type="ECO:0000313" key="8">
    <source>
        <dbReference type="Proteomes" id="UP001320148"/>
    </source>
</evidence>
<gene>
    <name evidence="7" type="ORF">DSLASN_26030</name>
</gene>